<feature type="compositionally biased region" description="Basic residues" evidence="1">
    <location>
        <begin position="411"/>
        <end position="420"/>
    </location>
</feature>
<feature type="compositionally biased region" description="Basic and acidic residues" evidence="1">
    <location>
        <begin position="180"/>
        <end position="191"/>
    </location>
</feature>
<gene>
    <name evidence="2" type="primary">EPC1</name>
    <name evidence="2" type="ORF">SO694_00176011</name>
</gene>
<feature type="compositionally biased region" description="Basic residues" evidence="1">
    <location>
        <begin position="551"/>
        <end position="560"/>
    </location>
</feature>
<feature type="region of interest" description="Disordered" evidence="1">
    <location>
        <begin position="319"/>
        <end position="579"/>
    </location>
</feature>
<accession>A0ABR1FGQ8</accession>
<evidence type="ECO:0000313" key="2">
    <source>
        <dbReference type="EMBL" id="KAK7230484.1"/>
    </source>
</evidence>
<keyword evidence="3" id="KW-1185">Reference proteome</keyword>
<evidence type="ECO:0000256" key="1">
    <source>
        <dbReference type="SAM" id="MobiDB-lite"/>
    </source>
</evidence>
<feature type="compositionally biased region" description="Low complexity" evidence="1">
    <location>
        <begin position="336"/>
        <end position="345"/>
    </location>
</feature>
<dbReference type="Proteomes" id="UP001363151">
    <property type="component" value="Unassembled WGS sequence"/>
</dbReference>
<sequence length="579" mass="61148">MASKERAPSGPLEAGKFEGVTTHDKTKRLNVPTPQFKSVEDYGSFAAKVGAQPRAFHRARVNKRTTLLAGRSLGGDDAAAAALGTATSSSADKAADEDEGLEYVLGVDDERWLLNELPTLVRKRLSGQTSAGGQVKGRSHKKGAGRGTGTGQRKRSKAEMDAIAAAEKLKEAEEAKKLAEEAKKLEKEREANGGGTRGATPAAVRAGAAAPSPTPMDTSPDGAPAPAPAPAVEATDENVEKHASCASDFEAARELCNLVARKEAVKRLKLDAGRGALRRTLDGLGVQGRREVGRASFAFARRRRDYKLTAKELKDASKALAEAKAAAEKAAKDEAAAAAAAAAPRAPRRVKEEAKPNGTAAAAEEPKPKKAKGPKRSPDDVVAAVLAERLAAVAVRPPVEEEADGGDAAGGRKRQRKKARSSGDDDDDYADARARGSGRHGSNAAARAQANTPRTALGDRDGGRPCVPLRGFMDSACRRSRRRRATAPPANDLRARTPGVQCPSPARARAPPRPPPPKRRARPAAKWATCRDDDGLSSSSSEEESVPDRRPSRRSRRSRRAPPPPPPVVELRVKFSVDV</sequence>
<evidence type="ECO:0000313" key="3">
    <source>
        <dbReference type="Proteomes" id="UP001363151"/>
    </source>
</evidence>
<feature type="region of interest" description="Disordered" evidence="1">
    <location>
        <begin position="1"/>
        <end position="30"/>
    </location>
</feature>
<feature type="region of interest" description="Disordered" evidence="1">
    <location>
        <begin position="180"/>
        <end position="242"/>
    </location>
</feature>
<reference evidence="2 3" key="1">
    <citation type="submission" date="2024-03" db="EMBL/GenBank/DDBJ databases">
        <title>Aureococcus anophagefferens CCMP1851 and Kratosvirus quantuckense: Draft genome of a second virus-susceptible host strain in the model system.</title>
        <authorList>
            <person name="Chase E."/>
            <person name="Truchon A.R."/>
            <person name="Schepens W."/>
            <person name="Wilhelm S.W."/>
        </authorList>
    </citation>
    <scope>NUCLEOTIDE SEQUENCE [LARGE SCALE GENOMIC DNA]</scope>
    <source>
        <strain evidence="2 3">CCMP1851</strain>
    </source>
</reference>
<organism evidence="2 3">
    <name type="scientific">Aureococcus anophagefferens</name>
    <name type="common">Harmful bloom alga</name>
    <dbReference type="NCBI Taxonomy" id="44056"/>
    <lineage>
        <taxon>Eukaryota</taxon>
        <taxon>Sar</taxon>
        <taxon>Stramenopiles</taxon>
        <taxon>Ochrophyta</taxon>
        <taxon>Pelagophyceae</taxon>
        <taxon>Pelagomonadales</taxon>
        <taxon>Pelagomonadaceae</taxon>
        <taxon>Aureococcus</taxon>
    </lineage>
</organism>
<feature type="compositionally biased region" description="Low complexity" evidence="1">
    <location>
        <begin position="198"/>
        <end position="211"/>
    </location>
</feature>
<proteinExistence type="predicted"/>
<name>A0ABR1FGQ8_AURAN</name>
<dbReference type="EMBL" id="JBBJCI010000429">
    <property type="protein sequence ID" value="KAK7230484.1"/>
    <property type="molecule type" value="Genomic_DNA"/>
</dbReference>
<feature type="region of interest" description="Disordered" evidence="1">
    <location>
        <begin position="123"/>
        <end position="164"/>
    </location>
</feature>
<protein>
    <submittedName>
        <fullName evidence="2">Internal peptidyl-lysine acetyltransferase</fullName>
    </submittedName>
</protein>
<feature type="compositionally biased region" description="Low complexity" evidence="1">
    <location>
        <begin position="381"/>
        <end position="397"/>
    </location>
</feature>
<comment type="caution">
    <text evidence="2">The sequence shown here is derived from an EMBL/GenBank/DDBJ whole genome shotgun (WGS) entry which is preliminary data.</text>
</comment>
<feature type="compositionally biased region" description="Basic and acidic residues" evidence="1">
    <location>
        <begin position="325"/>
        <end position="335"/>
    </location>
</feature>